<evidence type="ECO:0000313" key="3">
    <source>
        <dbReference type="Proteomes" id="UP000680067"/>
    </source>
</evidence>
<organism evidence="2 3">
    <name type="scientific">Undibacterium luofuense</name>
    <dbReference type="NCBI Taxonomy" id="2828733"/>
    <lineage>
        <taxon>Bacteria</taxon>
        <taxon>Pseudomonadati</taxon>
        <taxon>Pseudomonadota</taxon>
        <taxon>Betaproteobacteria</taxon>
        <taxon>Burkholderiales</taxon>
        <taxon>Oxalobacteraceae</taxon>
        <taxon>Undibacterium</taxon>
    </lineage>
</organism>
<dbReference type="EMBL" id="JAGSPN010000010">
    <property type="protein sequence ID" value="MBR7783160.1"/>
    <property type="molecule type" value="Genomic_DNA"/>
</dbReference>
<dbReference type="PANTHER" id="PTHR43792">
    <property type="entry name" value="GNAT FAMILY, PUTATIVE (AFU_ORTHOLOGUE AFUA_3G00765)-RELATED-RELATED"/>
    <property type="match status" value="1"/>
</dbReference>
<dbReference type="GO" id="GO:0008999">
    <property type="term" value="F:protein-N-terminal-alanine acetyltransferase activity"/>
    <property type="evidence" value="ECO:0007669"/>
    <property type="project" value="TreeGrafter"/>
</dbReference>
<feature type="domain" description="N-acetyltransferase" evidence="1">
    <location>
        <begin position="27"/>
        <end position="175"/>
    </location>
</feature>
<dbReference type="InterPro" id="IPR016181">
    <property type="entry name" value="Acyl_CoA_acyltransferase"/>
</dbReference>
<dbReference type="AlphaFoldDB" id="A0A941I7Y6"/>
<comment type="caution">
    <text evidence="2">The sequence shown here is derived from an EMBL/GenBank/DDBJ whole genome shotgun (WGS) entry which is preliminary data.</text>
</comment>
<evidence type="ECO:0000313" key="2">
    <source>
        <dbReference type="EMBL" id="MBR7783160.1"/>
    </source>
</evidence>
<protein>
    <submittedName>
        <fullName evidence="2">GNAT family N-acetyltransferase</fullName>
    </submittedName>
</protein>
<keyword evidence="3" id="KW-1185">Reference proteome</keyword>
<dbReference type="PROSITE" id="PS51186">
    <property type="entry name" value="GNAT"/>
    <property type="match status" value="1"/>
</dbReference>
<sequence length="193" mass="22383">MSVKPDFPVLRTQRLGLRRIVAEDRTAIFQGLSDPQVTQYYGVHYETFESTQAQMDWYELILRSGTGIWWGLHLHDTPQTLIGTCGFYEWEQEHQCAELGFWLLPQYTGQGLMSEACDAILRCGYTRLQMHRVQARAEPENIASCRLIERAGFQLEGVLRECERKQERYVSLHCYSLLRTDAQAAIYLKESPT</sequence>
<name>A0A941I7Y6_9BURK</name>
<dbReference type="Proteomes" id="UP000680067">
    <property type="component" value="Unassembled WGS sequence"/>
</dbReference>
<dbReference type="CDD" id="cd04301">
    <property type="entry name" value="NAT_SF"/>
    <property type="match status" value="1"/>
</dbReference>
<dbReference type="InterPro" id="IPR051531">
    <property type="entry name" value="N-acetyltransferase"/>
</dbReference>
<dbReference type="PANTHER" id="PTHR43792:SF9">
    <property type="entry name" value="RIBOSOMAL-PROTEIN-ALANINE ACETYLTRANSFERASE"/>
    <property type="match status" value="1"/>
</dbReference>
<accession>A0A941I7Y6</accession>
<reference evidence="2" key="1">
    <citation type="submission" date="2021-04" db="EMBL/GenBank/DDBJ databases">
        <title>novel species isolated from subtropical streams in China.</title>
        <authorList>
            <person name="Lu H."/>
        </authorList>
    </citation>
    <scope>NUCLEOTIDE SEQUENCE</scope>
    <source>
        <strain evidence="2">LFS511W</strain>
    </source>
</reference>
<dbReference type="Pfam" id="PF13302">
    <property type="entry name" value="Acetyltransf_3"/>
    <property type="match status" value="1"/>
</dbReference>
<proteinExistence type="predicted"/>
<dbReference type="SUPFAM" id="SSF55729">
    <property type="entry name" value="Acyl-CoA N-acyltransferases (Nat)"/>
    <property type="match status" value="1"/>
</dbReference>
<dbReference type="GO" id="GO:0005737">
    <property type="term" value="C:cytoplasm"/>
    <property type="evidence" value="ECO:0007669"/>
    <property type="project" value="TreeGrafter"/>
</dbReference>
<dbReference type="InterPro" id="IPR000182">
    <property type="entry name" value="GNAT_dom"/>
</dbReference>
<dbReference type="RefSeq" id="WP_212688455.1">
    <property type="nucleotide sequence ID" value="NZ_JAGSPN010000010.1"/>
</dbReference>
<evidence type="ECO:0000259" key="1">
    <source>
        <dbReference type="PROSITE" id="PS51186"/>
    </source>
</evidence>
<gene>
    <name evidence="2" type="ORF">KDM89_13485</name>
</gene>
<dbReference type="Gene3D" id="3.40.630.30">
    <property type="match status" value="1"/>
</dbReference>